<evidence type="ECO:0000256" key="1">
    <source>
        <dbReference type="PROSITE-ProRule" id="PRU00339"/>
    </source>
</evidence>
<name>A0A8H8U7T2_9HELO</name>
<dbReference type="EMBL" id="QGMJ01000620">
    <property type="protein sequence ID" value="TVY34611.1"/>
    <property type="molecule type" value="Genomic_DNA"/>
</dbReference>
<feature type="compositionally biased region" description="Polar residues" evidence="2">
    <location>
        <begin position="121"/>
        <end position="133"/>
    </location>
</feature>
<dbReference type="GO" id="GO:0000127">
    <property type="term" value="C:transcription factor TFIIIC complex"/>
    <property type="evidence" value="ECO:0007669"/>
    <property type="project" value="TreeGrafter"/>
</dbReference>
<dbReference type="Gene3D" id="1.25.40.10">
    <property type="entry name" value="Tetratricopeptide repeat domain"/>
    <property type="match status" value="3"/>
</dbReference>
<protein>
    <submittedName>
        <fullName evidence="3">Transcription factor tau subunit</fullName>
    </submittedName>
</protein>
<feature type="compositionally biased region" description="Basic residues" evidence="2">
    <location>
        <begin position="14"/>
        <end position="34"/>
    </location>
</feature>
<feature type="region of interest" description="Disordered" evidence="2">
    <location>
        <begin position="1"/>
        <end position="143"/>
    </location>
</feature>
<dbReference type="InterPro" id="IPR011990">
    <property type="entry name" value="TPR-like_helical_dom_sf"/>
</dbReference>
<organism evidence="3 4">
    <name type="scientific">Lachnellula subtilissima</name>
    <dbReference type="NCBI Taxonomy" id="602034"/>
    <lineage>
        <taxon>Eukaryota</taxon>
        <taxon>Fungi</taxon>
        <taxon>Dikarya</taxon>
        <taxon>Ascomycota</taxon>
        <taxon>Pezizomycotina</taxon>
        <taxon>Leotiomycetes</taxon>
        <taxon>Helotiales</taxon>
        <taxon>Lachnaceae</taxon>
        <taxon>Lachnellula</taxon>
    </lineage>
</organism>
<feature type="compositionally biased region" description="Polar residues" evidence="2">
    <location>
        <begin position="692"/>
        <end position="701"/>
    </location>
</feature>
<proteinExistence type="predicted"/>
<keyword evidence="1" id="KW-0802">TPR repeat</keyword>
<dbReference type="InterPro" id="IPR039340">
    <property type="entry name" value="Tfc4/TFIIIC-102/Sfc4"/>
</dbReference>
<dbReference type="PANTHER" id="PTHR23082">
    <property type="entry name" value="TRANSCRIPTION INITIATION FACTOR IIIC TFIIIC , POLYPEPTIDE 3-RELATED"/>
    <property type="match status" value="1"/>
</dbReference>
<accession>A0A8H8U7T2</accession>
<sequence>MQEEDSTPPPQARGRGRGKPRGRGRGRPRGRPRGSGRGSLGAPVQYHQSQPISPRPVYDPAEAADAQPLDPALTPSYDPAWYSSTQQHGELGQEASLGSGSAGQLPKVGQTSDWHRRHSSATDSSQTGSNSPPKSFVDPLSGSRVYQSPMVSSTAARIEPVVQDRPGLPNLSRSPSPSSPILSGRNKKKRTIFCGNREKGQRSSNGNLDDQIEELRNPDIDTNDSHLDLDGEAVEGLFSQTRPGRRRIGQNGPRFSGRGTFRGPRRAAPPTGDVKMRLSTASQMFLREEYHEAKKLAFEIIAINAETLEAWTLLATIWKELGRIDYAIRCLMFAAHMRPKHLDMWFNFAEFALEETGDKRSDYLFHAQFAYAKAIRADPTSLKAHIGKARCYAERDMLPNALKEFLAVLDLKPHDMEILEEVAMLCIDMDNVGPAQELYRKSIAHLRESPRTTGSSFSWTDADIYLELYGYARQYDEAIKELKSLARWLLGREEETFWDDVTADDREWDVSSTRRLAIDAFERDKYPNSSYGPGLPIELRMKLGLYRLHLYSPEYKKSCRYFVEFGLYDSALRFYKPLKEIAEESDASLHIQMGKCFLKEKFEDEAEESFKEAIRLDDSDTEARELLASIYDGRGEEKSAFDLVSQVCERKRLQEPEPDLPAPRRKQRRKKTRTEGPSKDDSRVSDQPRNKLASTSTSMSQQILDAQCNTFKTKLEGMRNGDAEATEMWIAAAENLTHEFRNVTTFYSSFDRISKFKGYGADERMGVHALHPDLSLMADRLSQSLGAELSDYAIAPKNLPDDHRGLSFSTWLDIFMEYAICLAKRGEQQKSYEIVEAASEAIIFCYSREYKFQIHLCWCLCALISNDDQTLLAISRFFMKDYQFTTDAYRVFAAFARMNNAPVSWYNSGPTQKFVLRQIKVMDYALVNEESRKQNFVEKAAYSAMDENGKLVINEDLDVSLLMLYGYILSTNNNFQFALNYFLRAFALDPHNPIINLTLGLAYLHDSLKRQIENRQHSILQGLTFIFRYYDARSESQHIEERLEAHYNVARAYHMLGLVHLALPYYWKVLNEGSEDIKEGLFMDAAYNMQTIYMMSGNAEMAQSITREFLVI</sequence>
<feature type="compositionally biased region" description="Basic and acidic residues" evidence="2">
    <location>
        <begin position="673"/>
        <end position="689"/>
    </location>
</feature>
<feature type="repeat" description="TPR" evidence="1">
    <location>
        <begin position="959"/>
        <end position="992"/>
    </location>
</feature>
<reference evidence="3 4" key="1">
    <citation type="submission" date="2018-05" db="EMBL/GenBank/DDBJ databases">
        <title>Genome sequencing and assembly of the regulated plant pathogen Lachnellula willkommii and related sister species for the development of diagnostic species identification markers.</title>
        <authorList>
            <person name="Giroux E."/>
            <person name="Bilodeau G."/>
        </authorList>
    </citation>
    <scope>NUCLEOTIDE SEQUENCE [LARGE SCALE GENOMIC DNA]</scope>
    <source>
        <strain evidence="3 4">CBS 197.66</strain>
    </source>
</reference>
<dbReference type="OrthoDB" id="9991317at2759"/>
<comment type="caution">
    <text evidence="3">The sequence shown here is derived from an EMBL/GenBank/DDBJ whole genome shotgun (WGS) entry which is preliminary data.</text>
</comment>
<dbReference type="AlphaFoldDB" id="A0A8H8U7T2"/>
<gene>
    <name evidence="3" type="primary">sfc4</name>
    <name evidence="3" type="ORF">LSUB1_G006235</name>
</gene>
<evidence type="ECO:0000313" key="3">
    <source>
        <dbReference type="EMBL" id="TVY34611.1"/>
    </source>
</evidence>
<dbReference type="SMART" id="SM00028">
    <property type="entry name" value="TPR"/>
    <property type="match status" value="5"/>
</dbReference>
<dbReference type="PROSITE" id="PS50005">
    <property type="entry name" value="TPR"/>
    <property type="match status" value="2"/>
</dbReference>
<dbReference type="InterPro" id="IPR019734">
    <property type="entry name" value="TPR_rpt"/>
</dbReference>
<feature type="compositionally biased region" description="Basic residues" evidence="2">
    <location>
        <begin position="663"/>
        <end position="672"/>
    </location>
</feature>
<keyword evidence="4" id="KW-1185">Reference proteome</keyword>
<evidence type="ECO:0000313" key="4">
    <source>
        <dbReference type="Proteomes" id="UP000462212"/>
    </source>
</evidence>
<feature type="region of interest" description="Disordered" evidence="2">
    <location>
        <begin position="239"/>
        <end position="271"/>
    </location>
</feature>
<dbReference type="Proteomes" id="UP000462212">
    <property type="component" value="Unassembled WGS sequence"/>
</dbReference>
<feature type="repeat" description="TPR" evidence="1">
    <location>
        <begin position="587"/>
        <end position="620"/>
    </location>
</feature>
<evidence type="ECO:0000256" key="2">
    <source>
        <dbReference type="SAM" id="MobiDB-lite"/>
    </source>
</evidence>
<dbReference type="GO" id="GO:0006383">
    <property type="term" value="P:transcription by RNA polymerase III"/>
    <property type="evidence" value="ECO:0007669"/>
    <property type="project" value="InterPro"/>
</dbReference>
<dbReference type="SUPFAM" id="SSF48452">
    <property type="entry name" value="TPR-like"/>
    <property type="match status" value="2"/>
</dbReference>
<feature type="region of interest" description="Disordered" evidence="2">
    <location>
        <begin position="156"/>
        <end position="209"/>
    </location>
</feature>
<feature type="compositionally biased region" description="Low complexity" evidence="2">
    <location>
        <begin position="165"/>
        <end position="184"/>
    </location>
</feature>
<dbReference type="PANTHER" id="PTHR23082:SF0">
    <property type="entry name" value="GENERAL TRANSCRIPTION FACTOR 3C POLYPEPTIDE 3"/>
    <property type="match status" value="1"/>
</dbReference>
<feature type="region of interest" description="Disordered" evidence="2">
    <location>
        <begin position="652"/>
        <end position="701"/>
    </location>
</feature>